<feature type="transmembrane region" description="Helical" evidence="1">
    <location>
        <begin position="89"/>
        <end position="112"/>
    </location>
</feature>
<name>A0A4Y3IP23_9VIBR</name>
<reference evidence="3 4" key="1">
    <citation type="submission" date="2019-06" db="EMBL/GenBank/DDBJ databases">
        <title>Whole genome shotgun sequence of Vibrio comitans NBRC 102076.</title>
        <authorList>
            <person name="Hosoyama A."/>
            <person name="Uohara A."/>
            <person name="Ohji S."/>
            <person name="Ichikawa N."/>
        </authorList>
    </citation>
    <scope>NUCLEOTIDE SEQUENCE [LARGE SCALE GENOMIC DNA]</scope>
    <source>
        <strain evidence="3 4">NBRC 102076</strain>
    </source>
</reference>
<feature type="transmembrane region" description="Helical" evidence="1">
    <location>
        <begin position="148"/>
        <end position="166"/>
    </location>
</feature>
<sequence>MKLKYSALLATLLTPFMAFAHPGHSHHETHSFMSGVTHPVTGVDHLIMLVAFGFLIGALSWSLKKSSALVGAGLISLVAGMAIGKMLGFAAIVEPMIVASLFVVSLCLWQVFSPNTKRVNSMLAVSIGLLFFHGYAHGVEAAANLGQFATGMALSATALMTVGVFVSRLVTSKWLSVGVASASALWMLTA</sequence>
<dbReference type="OrthoDB" id="9808192at2"/>
<accession>A0A4Y3IP23</accession>
<dbReference type="PIRSF" id="PIRSF016919">
    <property type="entry name" value="HupE_UreJ"/>
    <property type="match status" value="1"/>
</dbReference>
<dbReference type="Proteomes" id="UP000318242">
    <property type="component" value="Unassembled WGS sequence"/>
</dbReference>
<gene>
    <name evidence="3" type="primary">ureJ</name>
    <name evidence="3" type="ORF">VCO01S_24460</name>
</gene>
<protein>
    <submittedName>
        <fullName evidence="3">Urease accessory protein</fullName>
    </submittedName>
</protein>
<comment type="caution">
    <text evidence="3">The sequence shown here is derived from an EMBL/GenBank/DDBJ whole genome shotgun (WGS) entry which is preliminary data.</text>
</comment>
<keyword evidence="4" id="KW-1185">Reference proteome</keyword>
<feature type="transmembrane region" description="Helical" evidence="1">
    <location>
        <begin position="119"/>
        <end position="136"/>
    </location>
</feature>
<evidence type="ECO:0000313" key="3">
    <source>
        <dbReference type="EMBL" id="GEA61253.1"/>
    </source>
</evidence>
<keyword evidence="1" id="KW-1133">Transmembrane helix</keyword>
<feature type="chain" id="PRO_5021199919" evidence="2">
    <location>
        <begin position="21"/>
        <end position="190"/>
    </location>
</feature>
<feature type="transmembrane region" description="Helical" evidence="1">
    <location>
        <begin position="66"/>
        <end position="83"/>
    </location>
</feature>
<keyword evidence="1" id="KW-0472">Membrane</keyword>
<proteinExistence type="predicted"/>
<feature type="transmembrane region" description="Helical" evidence="1">
    <location>
        <begin position="36"/>
        <end position="59"/>
    </location>
</feature>
<dbReference type="Pfam" id="PF04955">
    <property type="entry name" value="HupE_UreJ"/>
    <property type="match status" value="1"/>
</dbReference>
<feature type="signal peptide" evidence="2">
    <location>
        <begin position="1"/>
        <end position="20"/>
    </location>
</feature>
<keyword evidence="2" id="KW-0732">Signal</keyword>
<dbReference type="InterPro" id="IPR007038">
    <property type="entry name" value="HupE_UreJ"/>
</dbReference>
<dbReference type="RefSeq" id="WP_141271631.1">
    <property type="nucleotide sequence ID" value="NZ_BJLH01000010.1"/>
</dbReference>
<keyword evidence="1" id="KW-0812">Transmembrane</keyword>
<evidence type="ECO:0000256" key="2">
    <source>
        <dbReference type="SAM" id="SignalP"/>
    </source>
</evidence>
<organism evidence="3 4">
    <name type="scientific">Vibrio comitans NBRC 102076</name>
    <dbReference type="NCBI Taxonomy" id="1219078"/>
    <lineage>
        <taxon>Bacteria</taxon>
        <taxon>Pseudomonadati</taxon>
        <taxon>Pseudomonadota</taxon>
        <taxon>Gammaproteobacteria</taxon>
        <taxon>Vibrionales</taxon>
        <taxon>Vibrionaceae</taxon>
        <taxon>Vibrio</taxon>
    </lineage>
</organism>
<evidence type="ECO:0000313" key="4">
    <source>
        <dbReference type="Proteomes" id="UP000318242"/>
    </source>
</evidence>
<dbReference type="EMBL" id="BJLH01000010">
    <property type="protein sequence ID" value="GEA61253.1"/>
    <property type="molecule type" value="Genomic_DNA"/>
</dbReference>
<evidence type="ECO:0000256" key="1">
    <source>
        <dbReference type="SAM" id="Phobius"/>
    </source>
</evidence>
<dbReference type="AlphaFoldDB" id="A0A4Y3IP23"/>